<dbReference type="PANTHER" id="PTHR35848:SF6">
    <property type="entry name" value="CUPIN TYPE-2 DOMAIN-CONTAINING PROTEIN"/>
    <property type="match status" value="1"/>
</dbReference>
<dbReference type="EMBL" id="DS113275">
    <property type="protein sequence ID" value="EAY14116.1"/>
    <property type="molecule type" value="Genomic_DNA"/>
</dbReference>
<dbReference type="VEuPathDB" id="TrichDB:TVAGG3_0261180"/>
<dbReference type="GO" id="GO:0046872">
    <property type="term" value="F:metal ion binding"/>
    <property type="evidence" value="ECO:0007669"/>
    <property type="project" value="UniProtKB-KW"/>
</dbReference>
<evidence type="ECO:0000259" key="2">
    <source>
        <dbReference type="Pfam" id="PF07883"/>
    </source>
</evidence>
<dbReference type="VEuPathDB" id="TrichDB:TVAG_351630"/>
<proteinExistence type="predicted"/>
<dbReference type="Pfam" id="PF07883">
    <property type="entry name" value="Cupin_2"/>
    <property type="match status" value="1"/>
</dbReference>
<dbReference type="InterPro" id="IPR013096">
    <property type="entry name" value="Cupin_2"/>
</dbReference>
<dbReference type="OrthoDB" id="10263073at2759"/>
<dbReference type="KEGG" id="tva:4772103"/>
<gene>
    <name evidence="3" type="ORF">TVAG_351630</name>
    <name evidence="4" type="ORF">TVAG_351640</name>
</gene>
<keyword evidence="1" id="KW-0479">Metal-binding</keyword>
<evidence type="ECO:0000313" key="5">
    <source>
        <dbReference type="Proteomes" id="UP000001542"/>
    </source>
</evidence>
<dbReference type="InterPro" id="IPR014710">
    <property type="entry name" value="RmlC-like_jellyroll"/>
</dbReference>
<dbReference type="KEGG" id="tva:4772104"/>
<reference evidence="3" key="2">
    <citation type="journal article" date="2007" name="Science">
        <title>Draft genome sequence of the sexually transmitted pathogen Trichomonas vaginalis.</title>
        <authorList>
            <person name="Carlton J.M."/>
            <person name="Hirt R.P."/>
            <person name="Silva J.C."/>
            <person name="Delcher A.L."/>
            <person name="Schatz M."/>
            <person name="Zhao Q."/>
            <person name="Wortman J.R."/>
            <person name="Bidwell S.L."/>
            <person name="Alsmark U.C.M."/>
            <person name="Besteiro S."/>
            <person name="Sicheritz-Ponten T."/>
            <person name="Noel C.J."/>
            <person name="Dacks J.B."/>
            <person name="Foster P.G."/>
            <person name="Simillion C."/>
            <person name="Van de Peer Y."/>
            <person name="Miranda-Saavedra D."/>
            <person name="Barton G.J."/>
            <person name="Westrop G.D."/>
            <person name="Mueller S."/>
            <person name="Dessi D."/>
            <person name="Fiori P.L."/>
            <person name="Ren Q."/>
            <person name="Paulsen I."/>
            <person name="Zhang H."/>
            <person name="Bastida-Corcuera F.D."/>
            <person name="Simoes-Barbosa A."/>
            <person name="Brown M.T."/>
            <person name="Hayes R.D."/>
            <person name="Mukherjee M."/>
            <person name="Okumura C.Y."/>
            <person name="Schneider R."/>
            <person name="Smith A.J."/>
            <person name="Vanacova S."/>
            <person name="Villalvazo M."/>
            <person name="Haas B.J."/>
            <person name="Pertea M."/>
            <person name="Feldblyum T.V."/>
            <person name="Utterback T.R."/>
            <person name="Shu C.L."/>
            <person name="Osoegawa K."/>
            <person name="de Jong P.J."/>
            <person name="Hrdy I."/>
            <person name="Horvathova L."/>
            <person name="Zubacova Z."/>
            <person name="Dolezal P."/>
            <person name="Malik S.B."/>
            <person name="Logsdon J.M. Jr."/>
            <person name="Henze K."/>
            <person name="Gupta A."/>
            <person name="Wang C.C."/>
            <person name="Dunne R.L."/>
            <person name="Upcroft J.A."/>
            <person name="Upcroft P."/>
            <person name="White O."/>
            <person name="Salzberg S.L."/>
            <person name="Tang P."/>
            <person name="Chiu C.-H."/>
            <person name="Lee Y.-S."/>
            <person name="Embley T.M."/>
            <person name="Coombs G.H."/>
            <person name="Mottram J.C."/>
            <person name="Tachezy J."/>
            <person name="Fraser-Liggett C.M."/>
            <person name="Johnson P.J."/>
        </authorList>
    </citation>
    <scope>NUCLEOTIDE SEQUENCE [LARGE SCALE GENOMIC DNA]</scope>
    <source>
        <strain evidence="3">G3</strain>
    </source>
</reference>
<dbReference type="RefSeq" id="XP_001326338.1">
    <property type="nucleotide sequence ID" value="XM_001326303.1"/>
</dbReference>
<protein>
    <recommendedName>
        <fullName evidence="2">Cupin type-2 domain-containing protein</fullName>
    </recommendedName>
</protein>
<sequence>MSIHTVAKADNYVVGEVGKFSGLDKFENGKAFLGQALGLTSMEVSITKFKPGTAVPFFHDHKNHEEVYIIVSGAGEFQLNDKVVKVSEGSVVRISPGVSRNIKNTGKTDLIVICAQAERDSIKAPFTEDFIMTKTDAKFSK</sequence>
<name>A2DZP7_TRIV3</name>
<organism evidence="3 5">
    <name type="scientific">Trichomonas vaginalis (strain ATCC PRA-98 / G3)</name>
    <dbReference type="NCBI Taxonomy" id="412133"/>
    <lineage>
        <taxon>Eukaryota</taxon>
        <taxon>Metamonada</taxon>
        <taxon>Parabasalia</taxon>
        <taxon>Trichomonadida</taxon>
        <taxon>Trichomonadidae</taxon>
        <taxon>Trichomonas</taxon>
    </lineage>
</organism>
<dbReference type="EMBL" id="DS113275">
    <property type="protein sequence ID" value="EAY14115.1"/>
    <property type="molecule type" value="Genomic_DNA"/>
</dbReference>
<dbReference type="InterPro" id="IPR011051">
    <property type="entry name" value="RmlC_Cupin_sf"/>
</dbReference>
<dbReference type="AlphaFoldDB" id="A2DZP7"/>
<feature type="domain" description="Cupin type-2" evidence="2">
    <location>
        <begin position="47"/>
        <end position="114"/>
    </location>
</feature>
<dbReference type="SUPFAM" id="SSF51182">
    <property type="entry name" value="RmlC-like cupins"/>
    <property type="match status" value="1"/>
</dbReference>
<dbReference type="InterPro" id="IPR051610">
    <property type="entry name" value="GPI/OXD"/>
</dbReference>
<reference evidence="3" key="1">
    <citation type="submission" date="2006-10" db="EMBL/GenBank/DDBJ databases">
        <authorList>
            <person name="Amadeo P."/>
            <person name="Zhao Q."/>
            <person name="Wortman J."/>
            <person name="Fraser-Liggett C."/>
            <person name="Carlton J."/>
        </authorList>
    </citation>
    <scope>NUCLEOTIDE SEQUENCE</scope>
    <source>
        <strain evidence="3">G3</strain>
    </source>
</reference>
<dbReference type="Gene3D" id="2.60.120.10">
    <property type="entry name" value="Jelly Rolls"/>
    <property type="match status" value="1"/>
</dbReference>
<accession>A2DZP7</accession>
<evidence type="ECO:0000313" key="3">
    <source>
        <dbReference type="EMBL" id="EAY14115.1"/>
    </source>
</evidence>
<dbReference type="Proteomes" id="UP000001542">
    <property type="component" value="Unassembled WGS sequence"/>
</dbReference>
<dbReference type="SMR" id="A2DZP7"/>
<dbReference type="CDD" id="cd06985">
    <property type="entry name" value="cupin_BF4112"/>
    <property type="match status" value="1"/>
</dbReference>
<evidence type="ECO:0000313" key="4">
    <source>
        <dbReference type="EMBL" id="EAY14116.1"/>
    </source>
</evidence>
<dbReference type="PANTHER" id="PTHR35848">
    <property type="entry name" value="OXALATE-BINDING PROTEIN"/>
    <property type="match status" value="1"/>
</dbReference>
<evidence type="ECO:0000256" key="1">
    <source>
        <dbReference type="ARBA" id="ARBA00022723"/>
    </source>
</evidence>
<keyword evidence="5" id="KW-1185">Reference proteome</keyword>